<dbReference type="AlphaFoldDB" id="A0AA35ZEJ3"/>
<dbReference type="Proteomes" id="UP001177003">
    <property type="component" value="Chromosome 6"/>
</dbReference>
<proteinExistence type="predicted"/>
<reference evidence="2" key="1">
    <citation type="submission" date="2023-04" db="EMBL/GenBank/DDBJ databases">
        <authorList>
            <person name="Vijverberg K."/>
            <person name="Xiong W."/>
            <person name="Schranz E."/>
        </authorList>
    </citation>
    <scope>NUCLEOTIDE SEQUENCE</scope>
</reference>
<gene>
    <name evidence="2" type="ORF">LSALG_LOCUS30311</name>
</gene>
<dbReference type="EMBL" id="OX465082">
    <property type="protein sequence ID" value="CAI9291156.1"/>
    <property type="molecule type" value="Genomic_DNA"/>
</dbReference>
<dbReference type="InterPro" id="IPR005162">
    <property type="entry name" value="Retrotrans_gag_dom"/>
</dbReference>
<name>A0AA35ZEJ3_LACSI</name>
<evidence type="ECO:0000313" key="3">
    <source>
        <dbReference type="Proteomes" id="UP001177003"/>
    </source>
</evidence>
<protein>
    <recommendedName>
        <fullName evidence="1">Retrotransposon gag domain-containing protein</fullName>
    </recommendedName>
</protein>
<dbReference type="Pfam" id="PF03732">
    <property type="entry name" value="Retrotrans_gag"/>
    <property type="match status" value="1"/>
</dbReference>
<keyword evidence="3" id="KW-1185">Reference proteome</keyword>
<evidence type="ECO:0000259" key="1">
    <source>
        <dbReference type="Pfam" id="PF03732"/>
    </source>
</evidence>
<feature type="domain" description="Retrotransposon gag" evidence="1">
    <location>
        <begin position="35"/>
        <end position="111"/>
    </location>
</feature>
<sequence>MFTGRFIKRNISLICKGWQRWVRDYVQQSYVWKGQAWYRWSDTRMPFRCWEDLKNRLLERFQASQESSLQEQFLDIRQIGSAVGRFEQMDAQLEGIQESILEGTFIMGLKPNLRKLVQILQPQGLG</sequence>
<evidence type="ECO:0000313" key="2">
    <source>
        <dbReference type="EMBL" id="CAI9291156.1"/>
    </source>
</evidence>
<organism evidence="2 3">
    <name type="scientific">Lactuca saligna</name>
    <name type="common">Willowleaf lettuce</name>
    <dbReference type="NCBI Taxonomy" id="75948"/>
    <lineage>
        <taxon>Eukaryota</taxon>
        <taxon>Viridiplantae</taxon>
        <taxon>Streptophyta</taxon>
        <taxon>Embryophyta</taxon>
        <taxon>Tracheophyta</taxon>
        <taxon>Spermatophyta</taxon>
        <taxon>Magnoliopsida</taxon>
        <taxon>eudicotyledons</taxon>
        <taxon>Gunneridae</taxon>
        <taxon>Pentapetalae</taxon>
        <taxon>asterids</taxon>
        <taxon>campanulids</taxon>
        <taxon>Asterales</taxon>
        <taxon>Asteraceae</taxon>
        <taxon>Cichorioideae</taxon>
        <taxon>Cichorieae</taxon>
        <taxon>Lactucinae</taxon>
        <taxon>Lactuca</taxon>
    </lineage>
</organism>
<accession>A0AA35ZEJ3</accession>